<evidence type="ECO:0000313" key="3">
    <source>
        <dbReference type="EMBL" id="KAF8875668.1"/>
    </source>
</evidence>
<feature type="region of interest" description="Disordered" evidence="1">
    <location>
        <begin position="282"/>
        <end position="364"/>
    </location>
</feature>
<feature type="compositionally biased region" description="Acidic residues" evidence="1">
    <location>
        <begin position="302"/>
        <end position="313"/>
    </location>
</feature>
<dbReference type="Proteomes" id="UP000724874">
    <property type="component" value="Unassembled WGS sequence"/>
</dbReference>
<gene>
    <name evidence="3" type="ORF">CPB84DRAFT_1752622</name>
</gene>
<feature type="compositionally biased region" description="Acidic residues" evidence="1">
    <location>
        <begin position="418"/>
        <end position="427"/>
    </location>
</feature>
<keyword evidence="2" id="KW-1133">Transmembrane helix</keyword>
<evidence type="ECO:0000256" key="1">
    <source>
        <dbReference type="SAM" id="MobiDB-lite"/>
    </source>
</evidence>
<accession>A0A9P5NCG3</accession>
<keyword evidence="4" id="KW-1185">Reference proteome</keyword>
<dbReference type="EMBL" id="JADNYJ010000193">
    <property type="protein sequence ID" value="KAF8875668.1"/>
    <property type="molecule type" value="Genomic_DNA"/>
</dbReference>
<protein>
    <submittedName>
        <fullName evidence="3">Uncharacterized protein</fullName>
    </submittedName>
</protein>
<keyword evidence="2" id="KW-0812">Transmembrane</keyword>
<comment type="caution">
    <text evidence="3">The sequence shown here is derived from an EMBL/GenBank/DDBJ whole genome shotgun (WGS) entry which is preliminary data.</text>
</comment>
<evidence type="ECO:0000256" key="2">
    <source>
        <dbReference type="SAM" id="Phobius"/>
    </source>
</evidence>
<sequence length="454" mass="49978">MSIKKFKKNKLSWDCFWAILFDSWTGMIYLLGLAAGIGMDIDILQIICILAADLYQNDNGDQNLPVFTRSLKIYIDGGAGVDKLIPGKYHKDWWWQKHMPFSDDLVGPTSIMKCLEIHQEEETCLQKQKTLSEENERIMHELNVSCNNCINNWNLTVKANTKDENHIRYFKSVQDTFAQNWDSAACCAVGFFKLYEPAVQKEMQEMTEQPGISVSNVIEGSSQKTCGGLECNQVKIAVKQVQANVAAELELLKQMQDQLRTMPQWTGPGPNQLLHSGYHIMQDDSGQTGYLPGDTPLSSNAENEDGDNDEDSPDPGNPPVHSPTGCPDVLMGSNGEGDDEFAGPGDIFTGQDGDGHFEGDGSMDEEGFAGPWDIFVNMQGIAAGLSDVHHADDSDGEFAAPGDVISSRENENSPFNGDESESTDEGEFAGPGNIFIDMESIAEEEATALNPWRP</sequence>
<organism evidence="3 4">
    <name type="scientific">Gymnopilus junonius</name>
    <name type="common">Spectacular rustgill mushroom</name>
    <name type="synonym">Gymnopilus spectabilis subsp. junonius</name>
    <dbReference type="NCBI Taxonomy" id="109634"/>
    <lineage>
        <taxon>Eukaryota</taxon>
        <taxon>Fungi</taxon>
        <taxon>Dikarya</taxon>
        <taxon>Basidiomycota</taxon>
        <taxon>Agaricomycotina</taxon>
        <taxon>Agaricomycetes</taxon>
        <taxon>Agaricomycetidae</taxon>
        <taxon>Agaricales</taxon>
        <taxon>Agaricineae</taxon>
        <taxon>Hymenogastraceae</taxon>
        <taxon>Gymnopilus</taxon>
    </lineage>
</organism>
<feature type="transmembrane region" description="Helical" evidence="2">
    <location>
        <begin position="15"/>
        <end position="39"/>
    </location>
</feature>
<keyword evidence="2" id="KW-0472">Membrane</keyword>
<name>A0A9P5NCG3_GYMJU</name>
<evidence type="ECO:0000313" key="4">
    <source>
        <dbReference type="Proteomes" id="UP000724874"/>
    </source>
</evidence>
<feature type="region of interest" description="Disordered" evidence="1">
    <location>
        <begin position="388"/>
        <end position="432"/>
    </location>
</feature>
<proteinExistence type="predicted"/>
<dbReference type="AlphaFoldDB" id="A0A9P5NCG3"/>
<reference evidence="3" key="1">
    <citation type="submission" date="2020-11" db="EMBL/GenBank/DDBJ databases">
        <authorList>
            <consortium name="DOE Joint Genome Institute"/>
            <person name="Ahrendt S."/>
            <person name="Riley R."/>
            <person name="Andreopoulos W."/>
            <person name="LaButti K."/>
            <person name="Pangilinan J."/>
            <person name="Ruiz-duenas F.J."/>
            <person name="Barrasa J.M."/>
            <person name="Sanchez-Garcia M."/>
            <person name="Camarero S."/>
            <person name="Miyauchi S."/>
            <person name="Serrano A."/>
            <person name="Linde D."/>
            <person name="Babiker R."/>
            <person name="Drula E."/>
            <person name="Ayuso-Fernandez I."/>
            <person name="Pacheco R."/>
            <person name="Padilla G."/>
            <person name="Ferreira P."/>
            <person name="Barriuso J."/>
            <person name="Kellner H."/>
            <person name="Castanera R."/>
            <person name="Alfaro M."/>
            <person name="Ramirez L."/>
            <person name="Pisabarro A.G."/>
            <person name="Kuo A."/>
            <person name="Tritt A."/>
            <person name="Lipzen A."/>
            <person name="He G."/>
            <person name="Yan M."/>
            <person name="Ng V."/>
            <person name="Cullen D."/>
            <person name="Martin F."/>
            <person name="Rosso M.-N."/>
            <person name="Henrissat B."/>
            <person name="Hibbett D."/>
            <person name="Martinez A.T."/>
            <person name="Grigoriev I.V."/>
        </authorList>
    </citation>
    <scope>NUCLEOTIDE SEQUENCE</scope>
    <source>
        <strain evidence="3">AH 44721</strain>
    </source>
</reference>